<dbReference type="Gene3D" id="3.20.20.100">
    <property type="entry name" value="NADP-dependent oxidoreductase domain"/>
    <property type="match status" value="1"/>
</dbReference>
<comment type="caution">
    <text evidence="3">The sequence shown here is derived from an EMBL/GenBank/DDBJ whole genome shotgun (WGS) entry which is preliminary data.</text>
</comment>
<evidence type="ECO:0000313" key="3">
    <source>
        <dbReference type="EMBL" id="MBP1931349.1"/>
    </source>
</evidence>
<dbReference type="Proteomes" id="UP001519343">
    <property type="component" value="Unassembled WGS sequence"/>
</dbReference>
<dbReference type="SUPFAM" id="SSF51430">
    <property type="entry name" value="NAD(P)-linked oxidoreductase"/>
    <property type="match status" value="1"/>
</dbReference>
<dbReference type="EMBL" id="JAGGKT010000002">
    <property type="protein sequence ID" value="MBP1931349.1"/>
    <property type="molecule type" value="Genomic_DNA"/>
</dbReference>
<protein>
    <submittedName>
        <fullName evidence="3">Aryl-alcohol dehydrogenase-like predicted oxidoreductase</fullName>
    </submittedName>
</protein>
<evidence type="ECO:0000256" key="1">
    <source>
        <dbReference type="ARBA" id="ARBA00023002"/>
    </source>
</evidence>
<dbReference type="InterPro" id="IPR036812">
    <property type="entry name" value="NAD(P)_OxRdtase_dom_sf"/>
</dbReference>
<dbReference type="RefSeq" id="WP_209809417.1">
    <property type="nucleotide sequence ID" value="NZ_JAGGKT010000002.1"/>
</dbReference>
<dbReference type="PRINTS" id="PR00069">
    <property type="entry name" value="ALDKETRDTASE"/>
</dbReference>
<keyword evidence="1" id="KW-0560">Oxidoreductase</keyword>
<dbReference type="InterPro" id="IPR050523">
    <property type="entry name" value="AKR_Detox_Biosynth"/>
</dbReference>
<name>A0ABS4GM74_9BACL</name>
<dbReference type="Pfam" id="PF00248">
    <property type="entry name" value="Aldo_ket_red"/>
    <property type="match status" value="1"/>
</dbReference>
<evidence type="ECO:0000259" key="2">
    <source>
        <dbReference type="Pfam" id="PF00248"/>
    </source>
</evidence>
<dbReference type="CDD" id="cd19082">
    <property type="entry name" value="AKR_AKR10A1_2"/>
    <property type="match status" value="1"/>
</dbReference>
<dbReference type="InterPro" id="IPR020471">
    <property type="entry name" value="AKR"/>
</dbReference>
<dbReference type="InterPro" id="IPR023210">
    <property type="entry name" value="NADP_OxRdtase_dom"/>
</dbReference>
<organism evidence="3 4">
    <name type="scientific">Ammoniphilus resinae</name>
    <dbReference type="NCBI Taxonomy" id="861532"/>
    <lineage>
        <taxon>Bacteria</taxon>
        <taxon>Bacillati</taxon>
        <taxon>Bacillota</taxon>
        <taxon>Bacilli</taxon>
        <taxon>Bacillales</taxon>
        <taxon>Paenibacillaceae</taxon>
        <taxon>Aneurinibacillus group</taxon>
        <taxon>Ammoniphilus</taxon>
    </lineage>
</organism>
<dbReference type="PANTHER" id="PTHR43364">
    <property type="entry name" value="NADH-SPECIFIC METHYLGLYOXAL REDUCTASE-RELATED"/>
    <property type="match status" value="1"/>
</dbReference>
<keyword evidence="4" id="KW-1185">Reference proteome</keyword>
<sequence>MKMTSVKGLKKECSQLVLGTVFFSLKNSQIAFDILDSYFEQGGNTIDTAHVYGKGQSEKTVGMWLSCRQIRHEVIILTKGAHHDANGPRVTPEAITYDLMTSLDRLNIDYIDIYMLHRDNPHVPVDEIMDSLYEHQQSGLIRTIGTSNWTYQRIEEANNYAIRKGYPGFVVNSPNLSLAKPNEPRWPGCISVNQGYIDWHKRTQLPLFSWSSQAGGFFTGKYSPDNKEHPDMVRVYYNSDNWERLRRANELAYQKGNGITANHIALAYVLNHPFPTCALIGPEKTSELESSLKAIEVELSEDEMKWLDLRC</sequence>
<proteinExistence type="predicted"/>
<dbReference type="PANTHER" id="PTHR43364:SF4">
    <property type="entry name" value="NAD(P)-LINKED OXIDOREDUCTASE SUPERFAMILY PROTEIN"/>
    <property type="match status" value="1"/>
</dbReference>
<accession>A0ABS4GM74</accession>
<evidence type="ECO:0000313" key="4">
    <source>
        <dbReference type="Proteomes" id="UP001519343"/>
    </source>
</evidence>
<reference evidence="3 4" key="1">
    <citation type="submission" date="2021-03" db="EMBL/GenBank/DDBJ databases">
        <title>Genomic Encyclopedia of Type Strains, Phase IV (KMG-IV): sequencing the most valuable type-strain genomes for metagenomic binning, comparative biology and taxonomic classification.</title>
        <authorList>
            <person name="Goeker M."/>
        </authorList>
    </citation>
    <scope>NUCLEOTIDE SEQUENCE [LARGE SCALE GENOMIC DNA]</scope>
    <source>
        <strain evidence="3 4">DSM 24738</strain>
    </source>
</reference>
<gene>
    <name evidence="3" type="ORF">J2Z37_001346</name>
</gene>
<feature type="domain" description="NADP-dependent oxidoreductase" evidence="2">
    <location>
        <begin position="16"/>
        <end position="308"/>
    </location>
</feature>